<accession>A0A7L4YSS9</accession>
<reference evidence="3 4" key="1">
    <citation type="journal article" date="2018" name="Int. J. Syst. Evol. Microbiol.">
        <title>Epidermidibacterium keratini gen. nov., sp. nov., a member of the family Sporichthyaceae, isolated from keratin epidermis.</title>
        <authorList>
            <person name="Lee D.G."/>
            <person name="Trujillo M.E."/>
            <person name="Kang S."/>
            <person name="Nam J.J."/>
            <person name="Kim Y.J."/>
        </authorList>
    </citation>
    <scope>NUCLEOTIDE SEQUENCE [LARGE SCALE GENOMIC DNA]</scope>
    <source>
        <strain evidence="3 4">EPI-7</strain>
    </source>
</reference>
<feature type="chain" id="PRO_5038525628" description="DUF4352 domain-containing protein" evidence="2">
    <location>
        <begin position="24"/>
        <end position="232"/>
    </location>
</feature>
<organism evidence="3 4">
    <name type="scientific">Epidermidibacterium keratini</name>
    <dbReference type="NCBI Taxonomy" id="1891644"/>
    <lineage>
        <taxon>Bacteria</taxon>
        <taxon>Bacillati</taxon>
        <taxon>Actinomycetota</taxon>
        <taxon>Actinomycetes</taxon>
        <taxon>Sporichthyales</taxon>
        <taxon>Sporichthyaceae</taxon>
        <taxon>Epidermidibacterium</taxon>
    </lineage>
</organism>
<keyword evidence="4" id="KW-1185">Reference proteome</keyword>
<proteinExistence type="predicted"/>
<feature type="signal peptide" evidence="2">
    <location>
        <begin position="1"/>
        <end position="23"/>
    </location>
</feature>
<dbReference type="AlphaFoldDB" id="A0A7L4YSS9"/>
<dbReference type="RefSeq" id="WP_159547157.1">
    <property type="nucleotide sequence ID" value="NZ_CP047156.1"/>
</dbReference>
<keyword evidence="2" id="KW-0732">Signal</keyword>
<feature type="compositionally biased region" description="Polar residues" evidence="1">
    <location>
        <begin position="28"/>
        <end position="50"/>
    </location>
</feature>
<feature type="region of interest" description="Disordered" evidence="1">
    <location>
        <begin position="159"/>
        <end position="183"/>
    </location>
</feature>
<sequence>MRDYKHRSILGASAVLLVVVVGACGPNAPSTTPSNQDAEQSRAPDNSSPPSESADQESDGDSGSSDAVADCAQALEGTSVGMGEKITCDGWTVTVTDFQENVPLPTGVELQDQYTGDAVDSSTTIVAATVEVSTIGEGPAGAFTDFAWALSAGGIGNDSSSSTDPLYEVEVGSTSPGDLPEPKPVDCLVEGTTPCSGQVYFEIEEDMDMSAGNVYVYLHSPTDESMGSVQVK</sequence>
<evidence type="ECO:0000256" key="2">
    <source>
        <dbReference type="SAM" id="SignalP"/>
    </source>
</evidence>
<dbReference type="EMBL" id="CP047156">
    <property type="protein sequence ID" value="QHC02033.1"/>
    <property type="molecule type" value="Genomic_DNA"/>
</dbReference>
<feature type="region of interest" description="Disordered" evidence="1">
    <location>
        <begin position="27"/>
        <end position="67"/>
    </location>
</feature>
<evidence type="ECO:0000313" key="3">
    <source>
        <dbReference type="EMBL" id="QHC02033.1"/>
    </source>
</evidence>
<dbReference type="InParanoid" id="A0A7L4YSS9"/>
<protein>
    <recommendedName>
        <fullName evidence="5">DUF4352 domain-containing protein</fullName>
    </recommendedName>
</protein>
<dbReference type="KEGG" id="eke:EK0264_18290"/>
<name>A0A7L4YSS9_9ACTN</name>
<evidence type="ECO:0000256" key="1">
    <source>
        <dbReference type="SAM" id="MobiDB-lite"/>
    </source>
</evidence>
<dbReference type="PROSITE" id="PS51257">
    <property type="entry name" value="PROKAR_LIPOPROTEIN"/>
    <property type="match status" value="1"/>
</dbReference>
<evidence type="ECO:0008006" key="5">
    <source>
        <dbReference type="Google" id="ProtNLM"/>
    </source>
</evidence>
<gene>
    <name evidence="3" type="ORF">EK0264_18290</name>
</gene>
<dbReference type="Proteomes" id="UP000463857">
    <property type="component" value="Chromosome"/>
</dbReference>
<evidence type="ECO:0000313" key="4">
    <source>
        <dbReference type="Proteomes" id="UP000463857"/>
    </source>
</evidence>